<sequence length="238" mass="26001">MFRRLSLTIAAAAIALGAPALADSFMPPSVQEYRSANGQVVVTVIPTMLSCAPGEADCTPAARAIVERVFGDYRGNSRTIRLLNVEAPNWVLVTDDGQRLLTVDDYASAGFGYNTLVVYDGEGAVIARHALTDILPEDYIAGLPRTAATLRWWGEAPRIEPGTRRAIISVLKPDRDGDMQRAMRDGGIEVTLNLDTGVIERPSGPEWENALNCARANSWLVSDAAAERERARYRRLCR</sequence>
<dbReference type="Proteomes" id="UP000053070">
    <property type="component" value="Unassembled WGS sequence"/>
</dbReference>
<dbReference type="PATRIC" id="fig|502682.8.peg.1492"/>
<dbReference type="EMBL" id="LBHC01000002">
    <property type="protein sequence ID" value="KLE31403.1"/>
    <property type="molecule type" value="Genomic_DNA"/>
</dbReference>
<name>A0A0G9MQ22_9SPHN</name>
<dbReference type="KEGG" id="egn:BMF35_a0465"/>
<accession>A0A0G9MQ22</accession>
<proteinExistence type="predicted"/>
<reference evidence="1 2" key="1">
    <citation type="submission" date="2015-04" db="EMBL/GenBank/DDBJ databases">
        <title>The draft genome sequence of Erythrobacr gangjinensis K7-2.</title>
        <authorList>
            <person name="Zhuang L."/>
            <person name="Liu Y."/>
            <person name="Shao Z."/>
        </authorList>
    </citation>
    <scope>NUCLEOTIDE SEQUENCE [LARGE SCALE GENOMIC DNA]</scope>
    <source>
        <strain evidence="1 2">K7-2</strain>
    </source>
</reference>
<evidence type="ECO:0000313" key="1">
    <source>
        <dbReference type="EMBL" id="KLE31403.1"/>
    </source>
</evidence>
<gene>
    <name evidence="1" type="ORF">AAW01_07320</name>
</gene>
<evidence type="ECO:0000313" key="2">
    <source>
        <dbReference type="Proteomes" id="UP000053070"/>
    </source>
</evidence>
<dbReference type="STRING" id="502682.BMF35_a0465"/>
<dbReference type="AlphaFoldDB" id="A0A0G9MQ22"/>
<organism evidence="1 2">
    <name type="scientific">Aurantiacibacter gangjinensis</name>
    <dbReference type="NCBI Taxonomy" id="502682"/>
    <lineage>
        <taxon>Bacteria</taxon>
        <taxon>Pseudomonadati</taxon>
        <taxon>Pseudomonadota</taxon>
        <taxon>Alphaproteobacteria</taxon>
        <taxon>Sphingomonadales</taxon>
        <taxon>Erythrobacteraceae</taxon>
        <taxon>Aurantiacibacter</taxon>
    </lineage>
</organism>
<keyword evidence="2" id="KW-1185">Reference proteome</keyword>
<protein>
    <submittedName>
        <fullName evidence="1">Uncharacterized protein</fullName>
    </submittedName>
</protein>
<comment type="caution">
    <text evidence="1">The sequence shown here is derived from an EMBL/GenBank/DDBJ whole genome shotgun (WGS) entry which is preliminary data.</text>
</comment>